<dbReference type="EMBL" id="BAAARB010000007">
    <property type="protein sequence ID" value="GAA2378400.1"/>
    <property type="molecule type" value="Genomic_DNA"/>
</dbReference>
<evidence type="ECO:0000313" key="12">
    <source>
        <dbReference type="Proteomes" id="UP001501170"/>
    </source>
</evidence>
<keyword evidence="9" id="KW-0472">Membrane</keyword>
<feature type="transmembrane region" description="Helical" evidence="9">
    <location>
        <begin position="410"/>
        <end position="432"/>
    </location>
</feature>
<dbReference type="EC" id="2.7.11.1" evidence="1"/>
<evidence type="ECO:0000256" key="7">
    <source>
        <dbReference type="PROSITE-ProRule" id="PRU10141"/>
    </source>
</evidence>
<dbReference type="Pfam" id="PF00069">
    <property type="entry name" value="Pkinase"/>
    <property type="match status" value="1"/>
</dbReference>
<dbReference type="Proteomes" id="UP001501170">
    <property type="component" value="Unassembled WGS sequence"/>
</dbReference>
<evidence type="ECO:0000256" key="2">
    <source>
        <dbReference type="ARBA" id="ARBA00022527"/>
    </source>
</evidence>
<dbReference type="Gene3D" id="1.10.510.10">
    <property type="entry name" value="Transferase(Phosphotransferase) domain 1"/>
    <property type="match status" value="1"/>
</dbReference>
<comment type="caution">
    <text evidence="11">The sequence shown here is derived from an EMBL/GenBank/DDBJ whole genome shotgun (WGS) entry which is preliminary data.</text>
</comment>
<feature type="binding site" evidence="7">
    <location>
        <position position="62"/>
    </location>
    <ligand>
        <name>ATP</name>
        <dbReference type="ChEBI" id="CHEBI:30616"/>
    </ligand>
</feature>
<feature type="domain" description="Protein kinase" evidence="10">
    <location>
        <begin position="33"/>
        <end position="292"/>
    </location>
</feature>
<dbReference type="InterPro" id="IPR011009">
    <property type="entry name" value="Kinase-like_dom_sf"/>
</dbReference>
<keyword evidence="4 7" id="KW-0547">Nucleotide-binding</keyword>
<evidence type="ECO:0000256" key="6">
    <source>
        <dbReference type="ARBA" id="ARBA00022840"/>
    </source>
</evidence>
<dbReference type="PANTHER" id="PTHR43289:SF6">
    <property type="entry name" value="SERINE_THREONINE-PROTEIN KINASE NEKL-3"/>
    <property type="match status" value="1"/>
</dbReference>
<gene>
    <name evidence="11" type="ORF">GCM10009855_17760</name>
</gene>
<evidence type="ECO:0000256" key="1">
    <source>
        <dbReference type="ARBA" id="ARBA00012513"/>
    </source>
</evidence>
<evidence type="ECO:0000256" key="3">
    <source>
        <dbReference type="ARBA" id="ARBA00022679"/>
    </source>
</evidence>
<dbReference type="InterPro" id="IPR008271">
    <property type="entry name" value="Ser/Thr_kinase_AS"/>
</dbReference>
<dbReference type="InterPro" id="IPR000719">
    <property type="entry name" value="Prot_kinase_dom"/>
</dbReference>
<keyword evidence="3" id="KW-0808">Transferase</keyword>
<dbReference type="PROSITE" id="PS50011">
    <property type="entry name" value="PROTEIN_KINASE_DOM"/>
    <property type="match status" value="1"/>
</dbReference>
<feature type="compositionally biased region" description="Polar residues" evidence="8">
    <location>
        <begin position="349"/>
        <end position="365"/>
    </location>
</feature>
<keyword evidence="5" id="KW-0418">Kinase</keyword>
<name>A0ABN3HF94_9ACTN</name>
<dbReference type="SMART" id="SM00220">
    <property type="entry name" value="S_TKc"/>
    <property type="match status" value="1"/>
</dbReference>
<feature type="compositionally biased region" description="Low complexity" evidence="8">
    <location>
        <begin position="324"/>
        <end position="348"/>
    </location>
</feature>
<keyword evidence="9" id="KW-1133">Transmembrane helix</keyword>
<keyword evidence="2" id="KW-0723">Serine/threonine-protein kinase</keyword>
<proteinExistence type="predicted"/>
<dbReference type="PROSITE" id="PS00108">
    <property type="entry name" value="PROTEIN_KINASE_ST"/>
    <property type="match status" value="1"/>
</dbReference>
<evidence type="ECO:0000256" key="8">
    <source>
        <dbReference type="SAM" id="MobiDB-lite"/>
    </source>
</evidence>
<feature type="region of interest" description="Disordered" evidence="8">
    <location>
        <begin position="318"/>
        <end position="387"/>
    </location>
</feature>
<accession>A0ABN3HF94</accession>
<evidence type="ECO:0000256" key="5">
    <source>
        <dbReference type="ARBA" id="ARBA00022777"/>
    </source>
</evidence>
<keyword evidence="9" id="KW-0812">Transmembrane</keyword>
<organism evidence="11 12">
    <name type="scientific">Gordonia cholesterolivorans</name>
    <dbReference type="NCBI Taxonomy" id="559625"/>
    <lineage>
        <taxon>Bacteria</taxon>
        <taxon>Bacillati</taxon>
        <taxon>Actinomycetota</taxon>
        <taxon>Actinomycetes</taxon>
        <taxon>Mycobacteriales</taxon>
        <taxon>Gordoniaceae</taxon>
        <taxon>Gordonia</taxon>
    </lineage>
</organism>
<dbReference type="CDD" id="cd14014">
    <property type="entry name" value="STKc_PknB_like"/>
    <property type="match status" value="1"/>
</dbReference>
<dbReference type="SUPFAM" id="SSF56112">
    <property type="entry name" value="Protein kinase-like (PK-like)"/>
    <property type="match status" value="1"/>
</dbReference>
<dbReference type="Gene3D" id="3.30.200.20">
    <property type="entry name" value="Phosphorylase Kinase, domain 1"/>
    <property type="match status" value="1"/>
</dbReference>
<evidence type="ECO:0000256" key="4">
    <source>
        <dbReference type="ARBA" id="ARBA00022741"/>
    </source>
</evidence>
<keyword evidence="6 7" id="KW-0067">ATP-binding</keyword>
<dbReference type="PROSITE" id="PS00107">
    <property type="entry name" value="PROTEIN_KINASE_ATP"/>
    <property type="match status" value="1"/>
</dbReference>
<dbReference type="PANTHER" id="PTHR43289">
    <property type="entry name" value="MITOGEN-ACTIVATED PROTEIN KINASE KINASE KINASE 20-RELATED"/>
    <property type="match status" value="1"/>
</dbReference>
<keyword evidence="12" id="KW-1185">Reference proteome</keyword>
<protein>
    <recommendedName>
        <fullName evidence="1">non-specific serine/threonine protein kinase</fullName>
        <ecNumber evidence="1">2.7.11.1</ecNumber>
    </recommendedName>
</protein>
<dbReference type="InterPro" id="IPR017441">
    <property type="entry name" value="Protein_kinase_ATP_BS"/>
</dbReference>
<evidence type="ECO:0000256" key="9">
    <source>
        <dbReference type="SAM" id="Phobius"/>
    </source>
</evidence>
<reference evidence="11 12" key="1">
    <citation type="journal article" date="2019" name="Int. J. Syst. Evol. Microbiol.">
        <title>The Global Catalogue of Microorganisms (GCM) 10K type strain sequencing project: providing services to taxonomists for standard genome sequencing and annotation.</title>
        <authorList>
            <consortium name="The Broad Institute Genomics Platform"/>
            <consortium name="The Broad Institute Genome Sequencing Center for Infectious Disease"/>
            <person name="Wu L."/>
            <person name="Ma J."/>
        </authorList>
    </citation>
    <scope>NUCLEOTIDE SEQUENCE [LARGE SCALE GENOMIC DNA]</scope>
    <source>
        <strain evidence="11 12">JCM 16227</strain>
    </source>
</reference>
<sequence length="433" mass="45685">MSAAPIAVTACGYHRAMTSPATPGPSYLVAGRYRLIRRIGHGGMGAVWLAHDQLLDREVAVKQVLTTSGMDESIAETSRARALREGRLAARLSHRNAVAMHDVALDRNEPWLVMEYLPSHSVADVLHENGTIDPVEAAQICAQVADAIAEAHASGIVHRDIKPANILIANTGRNVGLVKITDFGISRAKDDVSITQTGVVTGTPAYFAPEVARGDEPGESSDVYSLGSTLYTMIEGRPPFGSEDNYIATLHRVALGQINPITRAGALSPILLRLLEPNPANRPTMAQARDLLAKYAADTLGTTDNVLTGLVATKPLSARNRSATLPPISSQSTSQPSTPQTSAPQTHSAPDTSQGSAPHNPTQVASGYYAPRTTPEPVPYAPTQYSSAPGLYTPPPTYYQQQGPSSHAGLAAAVFAVFALLTAIAAGIIILVM</sequence>
<evidence type="ECO:0000259" key="10">
    <source>
        <dbReference type="PROSITE" id="PS50011"/>
    </source>
</evidence>
<evidence type="ECO:0000313" key="11">
    <source>
        <dbReference type="EMBL" id="GAA2378400.1"/>
    </source>
</evidence>